<sequence length="472" mass="55969">LGQRPDFDCDKSLFGNVGIIRFIDVVADNKFASNLYKQGPQSKEFNASDPKEFLVIFPQSYIEKNRFKKVDSFGMDFILEDKENLLKLLKLLSDNFCAKLLKFVLDNHANLEKIWDFNWIDWFQPFFKDLSESNYSIKIQSKPHLFIESIFQKLIIFDLQRKNSQIAYKKGFITDSESLLQFSIESLIDYLNQYPVLKEESSSEFISNFVTLYRCCEDNLFFSIQFLLNFGSCVNQMLIKNNPNVRSHLKSSGLLQLKDNSIIQMLSSEIQSDEFLKFLKLFSFEMISNQPKFRDSNGLLFLFRFFHQFKDHLIQETLGLVLITYFTPNEENRKAIKKLIDDDLFCDKFFSLSDQSSLNNFISWYFNGTPEVLLKKKLIEQRLESLYLPISSIVSKSFEKRIYKRNKRSKARKDRLLRQSTLFNKNILEHNNKIKQLKENRVVYYQNLIDDCRIQRHERFKIGEEFIKSLNK</sequence>
<proteinExistence type="predicted"/>
<gene>
    <name evidence="1" type="ORF">ROZALSC1DRAFT_23570</name>
</gene>
<evidence type="ECO:0000313" key="2">
    <source>
        <dbReference type="Proteomes" id="UP000281549"/>
    </source>
</evidence>
<feature type="non-terminal residue" evidence="1">
    <location>
        <position position="1"/>
    </location>
</feature>
<accession>A0A4P9YGF0</accession>
<dbReference type="EMBL" id="ML005564">
    <property type="protein sequence ID" value="RKP18092.1"/>
    <property type="molecule type" value="Genomic_DNA"/>
</dbReference>
<evidence type="ECO:0000313" key="1">
    <source>
        <dbReference type="EMBL" id="RKP18092.1"/>
    </source>
</evidence>
<reference evidence="2" key="1">
    <citation type="journal article" date="2018" name="Nat. Microbiol.">
        <title>Leveraging single-cell genomics to expand the fungal tree of life.</title>
        <authorList>
            <person name="Ahrendt S.R."/>
            <person name="Quandt C.A."/>
            <person name="Ciobanu D."/>
            <person name="Clum A."/>
            <person name="Salamov A."/>
            <person name="Andreopoulos B."/>
            <person name="Cheng J.F."/>
            <person name="Woyke T."/>
            <person name="Pelin A."/>
            <person name="Henrissat B."/>
            <person name="Reynolds N.K."/>
            <person name="Benny G.L."/>
            <person name="Smith M.E."/>
            <person name="James T.Y."/>
            <person name="Grigoriev I.V."/>
        </authorList>
    </citation>
    <scope>NUCLEOTIDE SEQUENCE [LARGE SCALE GENOMIC DNA]</scope>
    <source>
        <strain evidence="2">CSF55</strain>
    </source>
</reference>
<name>A0A4P9YGF0_ROZAC</name>
<dbReference type="AlphaFoldDB" id="A0A4P9YGF0"/>
<organism evidence="1 2">
    <name type="scientific">Rozella allomycis (strain CSF55)</name>
    <dbReference type="NCBI Taxonomy" id="988480"/>
    <lineage>
        <taxon>Eukaryota</taxon>
        <taxon>Fungi</taxon>
        <taxon>Fungi incertae sedis</taxon>
        <taxon>Cryptomycota</taxon>
        <taxon>Cryptomycota incertae sedis</taxon>
        <taxon>Rozella</taxon>
    </lineage>
</organism>
<protein>
    <submittedName>
        <fullName evidence="1">Uncharacterized protein</fullName>
    </submittedName>
</protein>
<dbReference type="Proteomes" id="UP000281549">
    <property type="component" value="Unassembled WGS sequence"/>
</dbReference>